<sequence>MALLSSLFLILSPFYEVLLKEVKLFLFAGGSVFFLFFLSVGYFHYCLRSIQRALSQVINAPFKCFCGIA</sequence>
<name>A0A3N4I5I9_ASCIM</name>
<dbReference type="AlphaFoldDB" id="A0A3N4I5I9"/>
<keyword evidence="3" id="KW-1185">Reference proteome</keyword>
<evidence type="ECO:0000313" key="2">
    <source>
        <dbReference type="EMBL" id="RPA81353.1"/>
    </source>
</evidence>
<organism evidence="2 3">
    <name type="scientific">Ascobolus immersus RN42</name>
    <dbReference type="NCBI Taxonomy" id="1160509"/>
    <lineage>
        <taxon>Eukaryota</taxon>
        <taxon>Fungi</taxon>
        <taxon>Dikarya</taxon>
        <taxon>Ascomycota</taxon>
        <taxon>Pezizomycotina</taxon>
        <taxon>Pezizomycetes</taxon>
        <taxon>Pezizales</taxon>
        <taxon>Ascobolaceae</taxon>
        <taxon>Ascobolus</taxon>
    </lineage>
</organism>
<evidence type="ECO:0000256" key="1">
    <source>
        <dbReference type="SAM" id="Phobius"/>
    </source>
</evidence>
<feature type="transmembrane region" description="Helical" evidence="1">
    <location>
        <begin position="24"/>
        <end position="45"/>
    </location>
</feature>
<reference evidence="2 3" key="1">
    <citation type="journal article" date="2018" name="Nat. Ecol. Evol.">
        <title>Pezizomycetes genomes reveal the molecular basis of ectomycorrhizal truffle lifestyle.</title>
        <authorList>
            <person name="Murat C."/>
            <person name="Payen T."/>
            <person name="Noel B."/>
            <person name="Kuo A."/>
            <person name="Morin E."/>
            <person name="Chen J."/>
            <person name="Kohler A."/>
            <person name="Krizsan K."/>
            <person name="Balestrini R."/>
            <person name="Da Silva C."/>
            <person name="Montanini B."/>
            <person name="Hainaut M."/>
            <person name="Levati E."/>
            <person name="Barry K.W."/>
            <person name="Belfiori B."/>
            <person name="Cichocki N."/>
            <person name="Clum A."/>
            <person name="Dockter R.B."/>
            <person name="Fauchery L."/>
            <person name="Guy J."/>
            <person name="Iotti M."/>
            <person name="Le Tacon F."/>
            <person name="Lindquist E.A."/>
            <person name="Lipzen A."/>
            <person name="Malagnac F."/>
            <person name="Mello A."/>
            <person name="Molinier V."/>
            <person name="Miyauchi S."/>
            <person name="Poulain J."/>
            <person name="Riccioni C."/>
            <person name="Rubini A."/>
            <person name="Sitrit Y."/>
            <person name="Splivallo R."/>
            <person name="Traeger S."/>
            <person name="Wang M."/>
            <person name="Zifcakova L."/>
            <person name="Wipf D."/>
            <person name="Zambonelli A."/>
            <person name="Paolocci F."/>
            <person name="Nowrousian M."/>
            <person name="Ottonello S."/>
            <person name="Baldrian P."/>
            <person name="Spatafora J.W."/>
            <person name="Henrissat B."/>
            <person name="Nagy L.G."/>
            <person name="Aury J.M."/>
            <person name="Wincker P."/>
            <person name="Grigoriev I.V."/>
            <person name="Bonfante P."/>
            <person name="Martin F.M."/>
        </authorList>
    </citation>
    <scope>NUCLEOTIDE SEQUENCE [LARGE SCALE GENOMIC DNA]</scope>
    <source>
        <strain evidence="2 3">RN42</strain>
    </source>
</reference>
<keyword evidence="1" id="KW-1133">Transmembrane helix</keyword>
<gene>
    <name evidence="2" type="ORF">BJ508DRAFT_113704</name>
</gene>
<keyword evidence="1" id="KW-0812">Transmembrane</keyword>
<dbReference type="EMBL" id="ML119680">
    <property type="protein sequence ID" value="RPA81353.1"/>
    <property type="molecule type" value="Genomic_DNA"/>
</dbReference>
<keyword evidence="1" id="KW-0472">Membrane</keyword>
<accession>A0A3N4I5I9</accession>
<proteinExistence type="predicted"/>
<protein>
    <submittedName>
        <fullName evidence="2">Uncharacterized protein</fullName>
    </submittedName>
</protein>
<evidence type="ECO:0000313" key="3">
    <source>
        <dbReference type="Proteomes" id="UP000275078"/>
    </source>
</evidence>
<dbReference type="Proteomes" id="UP000275078">
    <property type="component" value="Unassembled WGS sequence"/>
</dbReference>